<proteinExistence type="predicted"/>
<reference evidence="1 2" key="1">
    <citation type="journal article" date="2014" name="PLoS Genet.">
        <title>Phylogenetically driven sequencing of extremely halophilic archaea reveals strategies for static and dynamic osmo-response.</title>
        <authorList>
            <person name="Becker E.A."/>
            <person name="Seitzer P.M."/>
            <person name="Tritt A."/>
            <person name="Larsen D."/>
            <person name="Krusor M."/>
            <person name="Yao A.I."/>
            <person name="Wu D."/>
            <person name="Madern D."/>
            <person name="Eisen J.A."/>
            <person name="Darling A.E."/>
            <person name="Facciotti M.T."/>
        </authorList>
    </citation>
    <scope>NUCLEOTIDE SEQUENCE [LARGE SCALE GENOMIC DNA]</scope>
    <source>
        <strain evidence="2">ATCC 33959 / DSM 4427 / JCM 8863 / NBRC 102184 / NCIMB 2188 / Ma 2.38</strain>
    </source>
</reference>
<gene>
    <name evidence="1" type="ORF">C454_02775</name>
</gene>
<comment type="caution">
    <text evidence="1">The sequence shown here is derived from an EMBL/GenBank/DDBJ whole genome shotgun (WGS) entry which is preliminary data.</text>
</comment>
<sequence>MDFGGAAELFSNVFSVEEFSCKFTMLRTQPGVFALKIILVEVRIEIDILESVLWAAIVLRFKRREKLINPVTDSFNVAFIDIEVRGSRSVEAVKNEMAVIREFDRIRYRPF</sequence>
<keyword evidence="2" id="KW-1185">Reference proteome</keyword>
<accession>M0HMJ8</accession>
<evidence type="ECO:0000313" key="2">
    <source>
        <dbReference type="Proteomes" id="UP000011571"/>
    </source>
</evidence>
<protein>
    <submittedName>
        <fullName evidence="1">Uncharacterized protein</fullName>
    </submittedName>
</protein>
<dbReference type="AlphaFoldDB" id="M0HMJ8"/>
<organism evidence="1 2">
    <name type="scientific">Haloferax gibbonsii (strain ATCC 33959 / DSM 4427 / JCM 8863 / NBRC 102184 / NCIMB 2188 / Ma 2.38)</name>
    <dbReference type="NCBI Taxonomy" id="1227459"/>
    <lineage>
        <taxon>Archaea</taxon>
        <taxon>Methanobacteriati</taxon>
        <taxon>Methanobacteriota</taxon>
        <taxon>Stenosarchaea group</taxon>
        <taxon>Halobacteria</taxon>
        <taxon>Halobacteriales</taxon>
        <taxon>Haloferacaceae</taxon>
        <taxon>Haloferax</taxon>
    </lineage>
</organism>
<dbReference type="Proteomes" id="UP000011571">
    <property type="component" value="Unassembled WGS sequence"/>
</dbReference>
<evidence type="ECO:0000313" key="1">
    <source>
        <dbReference type="EMBL" id="ELZ84917.1"/>
    </source>
</evidence>
<name>M0HMJ8_HALGM</name>
<dbReference type="EMBL" id="AOLJ01000007">
    <property type="protein sequence ID" value="ELZ84917.1"/>
    <property type="molecule type" value="Genomic_DNA"/>
</dbReference>